<keyword evidence="12" id="KW-1185">Reference proteome</keyword>
<feature type="compositionally biased region" description="Basic and acidic residues" evidence="10">
    <location>
        <begin position="28"/>
        <end position="42"/>
    </location>
</feature>
<dbReference type="GO" id="GO:2000001">
    <property type="term" value="P:regulation of DNA damage checkpoint"/>
    <property type="evidence" value="ECO:0007669"/>
    <property type="project" value="TreeGrafter"/>
</dbReference>
<feature type="region of interest" description="Disordered" evidence="10">
    <location>
        <begin position="279"/>
        <end position="299"/>
    </location>
</feature>
<dbReference type="FunFam" id="2.130.10.10:FF:000562">
    <property type="entry name" value="DNA damage-binding protein CMR1"/>
    <property type="match status" value="1"/>
</dbReference>
<name>A0A168A6A5_9EURO</name>
<evidence type="ECO:0000256" key="2">
    <source>
        <dbReference type="ARBA" id="ARBA00005434"/>
    </source>
</evidence>
<sequence length="585" mass="65778">MSLFRHILIPISSNPARRSKTHKLVNQNKEDESTNLIDKEEPQTPQNEDEEEDNTEDMSELSEFEKQRLANIKERDELLKKLRQEALSAGIFPTSKPASPSAKQRKAASAHKRVKREHTESPRPTRSSARIRGLQADSEIEKRKLEEEQQAIQEEERKKRMRVQGDLKLEDIIVGGTRWNNELRGLGVGIGSDTKRWNQIKEEEEENKPPKEISKEVAEAKERFGKLRIWDQWESTRIKITPDRIYTMAFHPTDEKPVVFAGDKAGHLGILDASQEYAKVKPEDDDDEDDDGPDPIITTIKPHSRTISSIFIHRAQPTKLYTSSYDSSIRIVDLESQTATEAYAPSDLNDEDPLSGIDMNPNDTNTVYFTSLEGTFGYHDTRARTRQGARLFYLSDRKIGGFTLCPTSPNYFATASLDRSMRVWDLRNLKKENSVPVGEHISALSVSHAAFNSAGQIATASYDNTIKIHDLASAGIFSGWPKSHTLSKSEMEPATTIRHNCQTGRWVTILRPQWQQTPAVNSTVQRFAIGNMNRYVDVYASEGTLLTRLGGAEDAITAVPAVAAMHPVKDWVVGGTGSGRVGLWM</sequence>
<dbReference type="AlphaFoldDB" id="A0A168A6A5"/>
<dbReference type="PANTHER" id="PTHR14773:SF0">
    <property type="entry name" value="WD REPEAT-CONTAINING PROTEIN 76"/>
    <property type="match status" value="1"/>
</dbReference>
<evidence type="ECO:0000256" key="5">
    <source>
        <dbReference type="ARBA" id="ARBA00022737"/>
    </source>
</evidence>
<comment type="caution">
    <text evidence="11">The sequence shown here is derived from an EMBL/GenBank/DDBJ whole genome shotgun (WGS) entry which is preliminary data.</text>
</comment>
<comment type="function">
    <text evidence="1 9">DNA-binding protein that binds to both single- and double-stranded DNA. Binds preferentially to UV-damaged DNA. May be involved in DNA-metabolic processes.</text>
</comment>
<keyword evidence="6 9" id="KW-0227">DNA damage</keyword>
<dbReference type="GO" id="GO:0006974">
    <property type="term" value="P:DNA damage response"/>
    <property type="evidence" value="ECO:0007669"/>
    <property type="project" value="UniProtKB-KW"/>
</dbReference>
<evidence type="ECO:0000256" key="9">
    <source>
        <dbReference type="RuleBase" id="RU365004"/>
    </source>
</evidence>
<reference evidence="11 12" key="1">
    <citation type="journal article" date="2016" name="Genome Biol. Evol.">
        <title>Divergent and convergent evolution of fungal pathogenicity.</title>
        <authorList>
            <person name="Shang Y."/>
            <person name="Xiao G."/>
            <person name="Zheng P."/>
            <person name="Cen K."/>
            <person name="Zhan S."/>
            <person name="Wang C."/>
        </authorList>
    </citation>
    <scope>NUCLEOTIDE SEQUENCE [LARGE SCALE GENOMIC DNA]</scope>
    <source>
        <strain evidence="11 12">ARSEF 7405</strain>
    </source>
</reference>
<feature type="region of interest" description="Disordered" evidence="10">
    <location>
        <begin position="14"/>
        <end position="68"/>
    </location>
</feature>
<feature type="compositionally biased region" description="Acidic residues" evidence="10">
    <location>
        <begin position="283"/>
        <end position="293"/>
    </location>
</feature>
<keyword evidence="4 8" id="KW-0853">WD repeat</keyword>
<feature type="compositionally biased region" description="Basic residues" evidence="10">
    <location>
        <begin position="103"/>
        <end position="116"/>
    </location>
</feature>
<evidence type="ECO:0000256" key="7">
    <source>
        <dbReference type="ARBA" id="ARBA00023125"/>
    </source>
</evidence>
<dbReference type="PROSITE" id="PS50082">
    <property type="entry name" value="WD_REPEATS_2"/>
    <property type="match status" value="1"/>
</dbReference>
<keyword evidence="7 9" id="KW-0238">DNA-binding</keyword>
<dbReference type="Pfam" id="PF00400">
    <property type="entry name" value="WD40"/>
    <property type="match status" value="2"/>
</dbReference>
<feature type="compositionally biased region" description="Acidic residues" evidence="10">
    <location>
        <begin position="47"/>
        <end position="62"/>
    </location>
</feature>
<dbReference type="GO" id="GO:0005634">
    <property type="term" value="C:nucleus"/>
    <property type="evidence" value="ECO:0007669"/>
    <property type="project" value="TreeGrafter"/>
</dbReference>
<comment type="similarity">
    <text evidence="2 9">Belongs to the WD repeat DDB2/WDR76 family.</text>
</comment>
<keyword evidence="5" id="KW-0677">Repeat</keyword>
<dbReference type="InterPro" id="IPR036322">
    <property type="entry name" value="WD40_repeat_dom_sf"/>
</dbReference>
<proteinExistence type="inferred from homology"/>
<protein>
    <recommendedName>
        <fullName evidence="3 9">DNA damage-binding protein CMR1</fullName>
    </recommendedName>
</protein>
<dbReference type="VEuPathDB" id="FungiDB:AAP_02308"/>
<dbReference type="Proteomes" id="UP000242877">
    <property type="component" value="Unassembled WGS sequence"/>
</dbReference>
<evidence type="ECO:0000256" key="1">
    <source>
        <dbReference type="ARBA" id="ARBA00002653"/>
    </source>
</evidence>
<accession>A0A168A6A5</accession>
<dbReference type="InterPro" id="IPR001680">
    <property type="entry name" value="WD40_rpt"/>
</dbReference>
<evidence type="ECO:0000313" key="12">
    <source>
        <dbReference type="Proteomes" id="UP000242877"/>
    </source>
</evidence>
<dbReference type="SMART" id="SM00320">
    <property type="entry name" value="WD40"/>
    <property type="match status" value="4"/>
</dbReference>
<dbReference type="InterPro" id="IPR050853">
    <property type="entry name" value="WD_repeat_DNA-damage-binding"/>
</dbReference>
<dbReference type="Gene3D" id="2.130.10.10">
    <property type="entry name" value="YVTN repeat-like/Quinoprotein amine dehydrogenase"/>
    <property type="match status" value="1"/>
</dbReference>
<organism evidence="11 12">
    <name type="scientific">Ascosphaera apis ARSEF 7405</name>
    <dbReference type="NCBI Taxonomy" id="392613"/>
    <lineage>
        <taxon>Eukaryota</taxon>
        <taxon>Fungi</taxon>
        <taxon>Dikarya</taxon>
        <taxon>Ascomycota</taxon>
        <taxon>Pezizomycotina</taxon>
        <taxon>Eurotiomycetes</taxon>
        <taxon>Eurotiomycetidae</taxon>
        <taxon>Onygenales</taxon>
        <taxon>Ascosphaeraceae</taxon>
        <taxon>Ascosphaera</taxon>
    </lineage>
</organism>
<evidence type="ECO:0000256" key="3">
    <source>
        <dbReference type="ARBA" id="ARBA00021132"/>
    </source>
</evidence>
<feature type="region of interest" description="Disordered" evidence="10">
    <location>
        <begin position="90"/>
        <end position="147"/>
    </location>
</feature>
<gene>
    <name evidence="11" type="ORF">AAP_02308</name>
</gene>
<evidence type="ECO:0000313" key="11">
    <source>
        <dbReference type="EMBL" id="KZZ93516.1"/>
    </source>
</evidence>
<evidence type="ECO:0000256" key="8">
    <source>
        <dbReference type="PROSITE-ProRule" id="PRU00221"/>
    </source>
</evidence>
<dbReference type="EMBL" id="AZGZ01000008">
    <property type="protein sequence ID" value="KZZ93516.1"/>
    <property type="molecule type" value="Genomic_DNA"/>
</dbReference>
<evidence type="ECO:0000256" key="4">
    <source>
        <dbReference type="ARBA" id="ARBA00022574"/>
    </source>
</evidence>
<feature type="repeat" description="WD" evidence="8">
    <location>
        <begin position="410"/>
        <end position="434"/>
    </location>
</feature>
<evidence type="ECO:0000256" key="10">
    <source>
        <dbReference type="SAM" id="MobiDB-lite"/>
    </source>
</evidence>
<dbReference type="InterPro" id="IPR015943">
    <property type="entry name" value="WD40/YVTN_repeat-like_dom_sf"/>
</dbReference>
<dbReference type="SUPFAM" id="SSF50978">
    <property type="entry name" value="WD40 repeat-like"/>
    <property type="match status" value="1"/>
</dbReference>
<dbReference type="GO" id="GO:0003677">
    <property type="term" value="F:DNA binding"/>
    <property type="evidence" value="ECO:0007669"/>
    <property type="project" value="UniProtKB-UniRule"/>
</dbReference>
<dbReference type="PANTHER" id="PTHR14773">
    <property type="entry name" value="WD REPEAT-CONTAINING PROTEIN 76"/>
    <property type="match status" value="1"/>
</dbReference>
<evidence type="ECO:0000256" key="6">
    <source>
        <dbReference type="ARBA" id="ARBA00022763"/>
    </source>
</evidence>
<dbReference type="OrthoDB" id="9890280at2759"/>